<protein>
    <submittedName>
        <fullName evidence="2">Methane/ammonia monooxygenase subunit C</fullName>
    </submittedName>
</protein>
<dbReference type="RefSeq" id="WP_371265712.1">
    <property type="nucleotide sequence ID" value="NZ_FOVJ01000003.1"/>
</dbReference>
<dbReference type="AlphaFoldDB" id="A0A1I5C8R6"/>
<proteinExistence type="predicted"/>
<evidence type="ECO:0000313" key="2">
    <source>
        <dbReference type="EMBL" id="SFN83423.1"/>
    </source>
</evidence>
<accession>A0A1I5C8R6</accession>
<evidence type="ECO:0000313" key="3">
    <source>
        <dbReference type="Proteomes" id="UP000183107"/>
    </source>
</evidence>
<keyword evidence="3" id="KW-1185">Reference proteome</keyword>
<evidence type="ECO:0000256" key="1">
    <source>
        <dbReference type="SAM" id="Phobius"/>
    </source>
</evidence>
<keyword evidence="1" id="KW-0812">Transmembrane</keyword>
<keyword evidence="1" id="KW-1133">Transmembrane helix</keyword>
<keyword evidence="2" id="KW-0503">Monooxygenase</keyword>
<dbReference type="GO" id="GO:0004497">
    <property type="term" value="F:monooxygenase activity"/>
    <property type="evidence" value="ECO:0007669"/>
    <property type="project" value="UniProtKB-KW"/>
</dbReference>
<keyword evidence="1" id="KW-0472">Membrane</keyword>
<dbReference type="Pfam" id="PF04896">
    <property type="entry name" value="AmoC"/>
    <property type="match status" value="1"/>
</dbReference>
<dbReference type="InterPro" id="IPR006980">
    <property type="entry name" value="NH3_CH4_mOase_C"/>
</dbReference>
<reference evidence="3" key="1">
    <citation type="submission" date="2016-10" db="EMBL/GenBank/DDBJ databases">
        <authorList>
            <person name="Varghese N."/>
        </authorList>
    </citation>
    <scope>NUCLEOTIDE SEQUENCE [LARGE SCALE GENOMIC DNA]</scope>
    <source>
        <strain evidence="3">Nsp8</strain>
    </source>
</reference>
<name>A0A1I5C8R6_9PROT</name>
<organism evidence="2 3">
    <name type="scientific">Nitrosospira briensis</name>
    <dbReference type="NCBI Taxonomy" id="35799"/>
    <lineage>
        <taxon>Bacteria</taxon>
        <taxon>Pseudomonadati</taxon>
        <taxon>Pseudomonadota</taxon>
        <taxon>Betaproteobacteria</taxon>
        <taxon>Nitrosomonadales</taxon>
        <taxon>Nitrosomonadaceae</taxon>
        <taxon>Nitrosospira</taxon>
    </lineage>
</organism>
<dbReference type="EMBL" id="FOVJ01000003">
    <property type="protein sequence ID" value="SFN83423.1"/>
    <property type="molecule type" value="Genomic_DNA"/>
</dbReference>
<keyword evidence="2" id="KW-0560">Oxidoreductase</keyword>
<feature type="transmembrane region" description="Helical" evidence="1">
    <location>
        <begin position="30"/>
        <end position="48"/>
    </location>
</feature>
<sequence length="50" mass="5820">MATAVENRALDKAKASSAAFDMSEWYDSRYYKIGLLPILGIAMFWVWFQR</sequence>
<dbReference type="Proteomes" id="UP000183107">
    <property type="component" value="Unassembled WGS sequence"/>
</dbReference>
<feature type="non-terminal residue" evidence="2">
    <location>
        <position position="50"/>
    </location>
</feature>
<gene>
    <name evidence="2" type="ORF">SAMN05216386_2012</name>
</gene>